<feature type="transmembrane region" description="Helical" evidence="1">
    <location>
        <begin position="339"/>
        <end position="363"/>
    </location>
</feature>
<reference evidence="2 3" key="1">
    <citation type="journal article" date="2014" name="Genome Biol. Evol.">
        <title>The secreted proteins of Achlya hypogyna and Thraustotheca clavata identify the ancestral oomycete secretome and reveal gene acquisitions by horizontal gene transfer.</title>
        <authorList>
            <person name="Misner I."/>
            <person name="Blouin N."/>
            <person name="Leonard G."/>
            <person name="Richards T.A."/>
            <person name="Lane C.E."/>
        </authorList>
    </citation>
    <scope>NUCLEOTIDE SEQUENCE [LARGE SCALE GENOMIC DNA]</scope>
    <source>
        <strain evidence="2 3">ATCC 48635</strain>
    </source>
</reference>
<gene>
    <name evidence="2" type="ORF">ACHHYP_07027</name>
</gene>
<evidence type="ECO:0000313" key="2">
    <source>
        <dbReference type="EMBL" id="OQR88243.1"/>
    </source>
</evidence>
<accession>A0A1V9YRN5</accession>
<evidence type="ECO:0000256" key="1">
    <source>
        <dbReference type="SAM" id="Phobius"/>
    </source>
</evidence>
<sequence>MKGPESVDRGAVSAAASGHGLSTFRYIFNSVTAIAAVIVIFVVNTMGVVRTVQVLVGSEDTPRDYGYHSFNMPFLLREAALDASGVRAKVQAMLHAGNQVSYLERDGAGDAVLYAGGCSVAVNATTDRIYKPAYVSFLLHSMLEEYGGQANVLDNSTIAIVDCSFEGRHAQDTTAFKAYLLAANLGWLVTFQLQTVMANIPTRRDTMPTGTVTITNMSLASLVATPALPPTDPLAGLSSSGEAVHRMFTSRGFPFNNATFDEVYINDTTATGAWDTFVMSTQLEMILQGYGGMYRGSQNEQANYNTFVWHLSPNHLEAIYYFNYQGVGRIKNSWAWGEALVSGYLSFTIVASTIMACIISKNMYSATSEWWTPDLSPSIGSGVVFRGIMTILAWWIDGWWALQEWSYNQGNKRNNLLDMYVLTDSVKSDCLSLFLAGSALVASAFRLRVNPAVPVIIFIVVHSQRTAIVGALGFILHRANVDLIANQMLNVVRSDSPGLDMWMWHETLDFNATVVCNEMSWLFLALIIFGFYCFLARTSAARTPQQPVESAQPRTATFETGGTGAAPTLSGPMNALTCFEASTGEYLRRKFGLMTGHESYRVVKGGVLPLEVLYVCVGIRYASPSGIWTSGWVIVDNRFLFRTDDIMKVFFNIILFHDIFRAHCHVITEGKVDKTVIRVFRRDITVKQLFTLSLRPLA</sequence>
<keyword evidence="3" id="KW-1185">Reference proteome</keyword>
<organism evidence="2 3">
    <name type="scientific">Achlya hypogyna</name>
    <name type="common">Oomycete</name>
    <name type="synonym">Protoachlya hypogyna</name>
    <dbReference type="NCBI Taxonomy" id="1202772"/>
    <lineage>
        <taxon>Eukaryota</taxon>
        <taxon>Sar</taxon>
        <taxon>Stramenopiles</taxon>
        <taxon>Oomycota</taxon>
        <taxon>Saprolegniomycetes</taxon>
        <taxon>Saprolegniales</taxon>
        <taxon>Achlyaceae</taxon>
        <taxon>Achlya</taxon>
    </lineage>
</organism>
<keyword evidence="1" id="KW-1133">Transmembrane helix</keyword>
<feature type="transmembrane region" description="Helical" evidence="1">
    <location>
        <begin position="383"/>
        <end position="402"/>
    </location>
</feature>
<proteinExistence type="predicted"/>
<dbReference type="OrthoDB" id="64243at2759"/>
<evidence type="ECO:0000313" key="3">
    <source>
        <dbReference type="Proteomes" id="UP000243579"/>
    </source>
</evidence>
<feature type="transmembrane region" description="Helical" evidence="1">
    <location>
        <begin position="455"/>
        <end position="476"/>
    </location>
</feature>
<feature type="transmembrane region" description="Helical" evidence="1">
    <location>
        <begin position="519"/>
        <end position="536"/>
    </location>
</feature>
<evidence type="ECO:0008006" key="4">
    <source>
        <dbReference type="Google" id="ProtNLM"/>
    </source>
</evidence>
<feature type="transmembrane region" description="Helical" evidence="1">
    <location>
        <begin position="26"/>
        <end position="49"/>
    </location>
</feature>
<dbReference type="EMBL" id="JNBR01001395">
    <property type="protein sequence ID" value="OQR88243.1"/>
    <property type="molecule type" value="Genomic_DNA"/>
</dbReference>
<keyword evidence="1" id="KW-0472">Membrane</keyword>
<comment type="caution">
    <text evidence="2">The sequence shown here is derived from an EMBL/GenBank/DDBJ whole genome shotgun (WGS) entry which is preliminary data.</text>
</comment>
<dbReference type="AlphaFoldDB" id="A0A1V9YRN5"/>
<name>A0A1V9YRN5_ACHHY</name>
<keyword evidence="1" id="KW-0812">Transmembrane</keyword>
<protein>
    <recommendedName>
        <fullName evidence="4">Transmembrane protein</fullName>
    </recommendedName>
</protein>
<dbReference type="Proteomes" id="UP000243579">
    <property type="component" value="Unassembled WGS sequence"/>
</dbReference>